<dbReference type="Proteomes" id="UP000051739">
    <property type="component" value="Unassembled WGS sequence"/>
</dbReference>
<dbReference type="PATRIC" id="fig|1423749.3.peg.1650"/>
<dbReference type="SUPFAM" id="SSF53448">
    <property type="entry name" value="Nucleotide-diphospho-sugar transferases"/>
    <property type="match status" value="1"/>
</dbReference>
<dbReference type="InterPro" id="IPR050321">
    <property type="entry name" value="Glycosyltr_2/OpgH_subfam"/>
</dbReference>
<sequence length="479" mass="54946">MNQVIFNFSLVGLIVYSTWLVCLIAFGSTPRNYELEEQYRDQRTTVSWSILQSILMLYGVKPKRQTAAKTPLLKRELLVAMTMLSGFRQRVKKFVKPETVEESSIKSLIILVPAMNEEPVIKKTIAGFLESTRHLPMVKMVIIDDGSTDETANEVRQAISQYACTDRVQLIQRFKPNAQTGKGDALNWAYHRVVDQETDPSRVVCGVLDADAYMRPIDYERVIKTFSQSPKLALLQTRVKMVECHNLLQILQDVEFTVINNWIQNTRNKINNAAASGNGQFIRASSVTRYDPWGNALLEDFEFSTRFLLEGKETRYAPDIVVYQEAVDKVKAFVRQRTRWTQGGMDCLTGYWGRILRNNHVGGLAKLEMSFYMLIPFTTILFGIANLYVLGYVIANLSQYWLLLIGLLMINYSIDLLICYNYLKISQEEQTPQIYFACILLILYNYILYPAIIIALCNKLRGITKWEKTTHGIQDQIGN</sequence>
<evidence type="ECO:0000256" key="1">
    <source>
        <dbReference type="ARBA" id="ARBA00004141"/>
    </source>
</evidence>
<dbReference type="InterPro" id="IPR029044">
    <property type="entry name" value="Nucleotide-diphossugar_trans"/>
</dbReference>
<keyword evidence="5 7" id="KW-1133">Transmembrane helix</keyword>
<evidence type="ECO:0000313" key="8">
    <source>
        <dbReference type="EMBL" id="KRM02730.1"/>
    </source>
</evidence>
<comment type="caution">
    <text evidence="8">The sequence shown here is derived from an EMBL/GenBank/DDBJ whole genome shotgun (WGS) entry which is preliminary data.</text>
</comment>
<evidence type="ECO:0008006" key="10">
    <source>
        <dbReference type="Google" id="ProtNLM"/>
    </source>
</evidence>
<feature type="transmembrane region" description="Helical" evidence="7">
    <location>
        <begin position="435"/>
        <end position="456"/>
    </location>
</feature>
<accession>A0A0R1VB54</accession>
<evidence type="ECO:0000256" key="6">
    <source>
        <dbReference type="ARBA" id="ARBA00023136"/>
    </source>
</evidence>
<dbReference type="RefSeq" id="WP_056937048.1">
    <property type="nucleotide sequence ID" value="NZ_AZFN01000007.1"/>
</dbReference>
<keyword evidence="9" id="KW-1185">Reference proteome</keyword>
<name>A0A0R1VB54_9LACO</name>
<feature type="transmembrane region" description="Helical" evidence="7">
    <location>
        <begin position="371"/>
        <end position="394"/>
    </location>
</feature>
<evidence type="ECO:0000256" key="3">
    <source>
        <dbReference type="ARBA" id="ARBA00022679"/>
    </source>
</evidence>
<proteinExistence type="predicted"/>
<comment type="subcellular location">
    <subcellularLocation>
        <location evidence="1">Membrane</location>
        <topology evidence="1">Multi-pass membrane protein</topology>
    </subcellularLocation>
</comment>
<keyword evidence="3" id="KW-0808">Transferase</keyword>
<reference evidence="8 9" key="1">
    <citation type="journal article" date="2015" name="Genome Announc.">
        <title>Expanding the biotechnology potential of lactobacilli through comparative genomics of 213 strains and associated genera.</title>
        <authorList>
            <person name="Sun Z."/>
            <person name="Harris H.M."/>
            <person name="McCann A."/>
            <person name="Guo C."/>
            <person name="Argimon S."/>
            <person name="Zhang W."/>
            <person name="Yang X."/>
            <person name="Jeffery I.B."/>
            <person name="Cooney J.C."/>
            <person name="Kagawa T.F."/>
            <person name="Liu W."/>
            <person name="Song Y."/>
            <person name="Salvetti E."/>
            <person name="Wrobel A."/>
            <person name="Rasinkangas P."/>
            <person name="Parkhill J."/>
            <person name="Rea M.C."/>
            <person name="O'Sullivan O."/>
            <person name="Ritari J."/>
            <person name="Douillard F.P."/>
            <person name="Paul Ross R."/>
            <person name="Yang R."/>
            <person name="Briner A.E."/>
            <person name="Felis G.E."/>
            <person name="de Vos W.M."/>
            <person name="Barrangou R."/>
            <person name="Klaenhammer T.R."/>
            <person name="Caufield P.W."/>
            <person name="Cui Y."/>
            <person name="Zhang H."/>
            <person name="O'Toole P.W."/>
        </authorList>
    </citation>
    <scope>NUCLEOTIDE SEQUENCE [LARGE SCALE GENOMIC DNA]</scope>
    <source>
        <strain evidence="8 9">DSM 16045</strain>
    </source>
</reference>
<keyword evidence="2" id="KW-0328">Glycosyltransferase</keyword>
<dbReference type="GO" id="GO:0016757">
    <property type="term" value="F:glycosyltransferase activity"/>
    <property type="evidence" value="ECO:0007669"/>
    <property type="project" value="UniProtKB-KW"/>
</dbReference>
<keyword evidence="4 7" id="KW-0812">Transmembrane</keyword>
<dbReference type="EMBL" id="AZFN01000007">
    <property type="protein sequence ID" value="KRM02730.1"/>
    <property type="molecule type" value="Genomic_DNA"/>
</dbReference>
<evidence type="ECO:0000256" key="4">
    <source>
        <dbReference type="ARBA" id="ARBA00022692"/>
    </source>
</evidence>
<dbReference type="Gene3D" id="3.90.550.10">
    <property type="entry name" value="Spore Coat Polysaccharide Biosynthesis Protein SpsA, Chain A"/>
    <property type="match status" value="1"/>
</dbReference>
<dbReference type="GO" id="GO:0016020">
    <property type="term" value="C:membrane"/>
    <property type="evidence" value="ECO:0007669"/>
    <property type="project" value="UniProtKB-SubCell"/>
</dbReference>
<evidence type="ECO:0000256" key="5">
    <source>
        <dbReference type="ARBA" id="ARBA00022989"/>
    </source>
</evidence>
<organism evidence="8 9">
    <name type="scientific">Limosilactobacillus gastricus DSM 16045</name>
    <dbReference type="NCBI Taxonomy" id="1423749"/>
    <lineage>
        <taxon>Bacteria</taxon>
        <taxon>Bacillati</taxon>
        <taxon>Bacillota</taxon>
        <taxon>Bacilli</taxon>
        <taxon>Lactobacillales</taxon>
        <taxon>Lactobacillaceae</taxon>
        <taxon>Limosilactobacillus</taxon>
    </lineage>
</organism>
<dbReference type="PANTHER" id="PTHR43867:SF2">
    <property type="entry name" value="CELLULOSE SYNTHASE CATALYTIC SUBUNIT A [UDP-FORMING]"/>
    <property type="match status" value="1"/>
</dbReference>
<gene>
    <name evidence="8" type="ORF">FC60_GL001592</name>
</gene>
<feature type="transmembrane region" description="Helical" evidence="7">
    <location>
        <begin position="6"/>
        <end position="26"/>
    </location>
</feature>
<dbReference type="AlphaFoldDB" id="A0A0R1VB54"/>
<evidence type="ECO:0000313" key="9">
    <source>
        <dbReference type="Proteomes" id="UP000051739"/>
    </source>
</evidence>
<evidence type="ECO:0000256" key="7">
    <source>
        <dbReference type="SAM" id="Phobius"/>
    </source>
</evidence>
<evidence type="ECO:0000256" key="2">
    <source>
        <dbReference type="ARBA" id="ARBA00022676"/>
    </source>
</evidence>
<keyword evidence="6 7" id="KW-0472">Membrane</keyword>
<dbReference type="Pfam" id="PF13641">
    <property type="entry name" value="Glyco_tranf_2_3"/>
    <property type="match status" value="1"/>
</dbReference>
<dbReference type="PANTHER" id="PTHR43867">
    <property type="entry name" value="CELLULOSE SYNTHASE CATALYTIC SUBUNIT A [UDP-FORMING]"/>
    <property type="match status" value="1"/>
</dbReference>
<protein>
    <recommendedName>
        <fullName evidence="10">Glycosyltransferase</fullName>
    </recommendedName>
</protein>
<feature type="transmembrane region" description="Helical" evidence="7">
    <location>
        <begin position="400"/>
        <end position="423"/>
    </location>
</feature>